<name>A0ACB9WA87_CHAAC</name>
<evidence type="ECO:0000313" key="2">
    <source>
        <dbReference type="Proteomes" id="UP001057452"/>
    </source>
</evidence>
<organism evidence="1 2">
    <name type="scientific">Chaenocephalus aceratus</name>
    <name type="common">Blackfin icefish</name>
    <name type="synonym">Chaenichthys aceratus</name>
    <dbReference type="NCBI Taxonomy" id="36190"/>
    <lineage>
        <taxon>Eukaryota</taxon>
        <taxon>Metazoa</taxon>
        <taxon>Chordata</taxon>
        <taxon>Craniata</taxon>
        <taxon>Vertebrata</taxon>
        <taxon>Euteleostomi</taxon>
        <taxon>Actinopterygii</taxon>
        <taxon>Neopterygii</taxon>
        <taxon>Teleostei</taxon>
        <taxon>Neoteleostei</taxon>
        <taxon>Acanthomorphata</taxon>
        <taxon>Eupercaria</taxon>
        <taxon>Perciformes</taxon>
        <taxon>Notothenioidei</taxon>
        <taxon>Channichthyidae</taxon>
        <taxon>Chaenocephalus</taxon>
    </lineage>
</organism>
<accession>A0ACB9WA87</accession>
<gene>
    <name evidence="1" type="ORF">KUCAC02_018789</name>
</gene>
<reference evidence="1" key="1">
    <citation type="submission" date="2022-05" db="EMBL/GenBank/DDBJ databases">
        <title>Chromosome-level genome of Chaenocephalus aceratus.</title>
        <authorList>
            <person name="Park H."/>
        </authorList>
    </citation>
    <scope>NUCLEOTIDE SEQUENCE</scope>
    <source>
        <strain evidence="1">KU_202001</strain>
    </source>
</reference>
<proteinExistence type="predicted"/>
<sequence>MCLMNLRESAVNVLLRFTDTEKLKQTSSRYHMCGCDDNGGAGAGRFFGPGVDNGRIKGSPRAMAPSRNTQSSSSAVKSEPAAGAAPPGLY</sequence>
<keyword evidence="2" id="KW-1185">Reference proteome</keyword>
<feature type="non-terminal residue" evidence="1">
    <location>
        <position position="90"/>
    </location>
</feature>
<dbReference type="EMBL" id="CM043801">
    <property type="protein sequence ID" value="KAI4809934.1"/>
    <property type="molecule type" value="Genomic_DNA"/>
</dbReference>
<dbReference type="Proteomes" id="UP001057452">
    <property type="component" value="Chromosome 17"/>
</dbReference>
<comment type="caution">
    <text evidence="1">The sequence shown here is derived from an EMBL/GenBank/DDBJ whole genome shotgun (WGS) entry which is preliminary data.</text>
</comment>
<protein>
    <submittedName>
        <fullName evidence="1">Uncharacterized protein</fullName>
    </submittedName>
</protein>
<evidence type="ECO:0000313" key="1">
    <source>
        <dbReference type="EMBL" id="KAI4809934.1"/>
    </source>
</evidence>